<protein>
    <recommendedName>
        <fullName evidence="3">Oxidoreductase</fullName>
    </recommendedName>
</protein>
<dbReference type="Proteomes" id="UP000309128">
    <property type="component" value="Unassembled WGS sequence"/>
</dbReference>
<proteinExistence type="predicted"/>
<organism evidence="1 2">
    <name type="scientific">Nonomuraea turkmeniaca</name>
    <dbReference type="NCBI Taxonomy" id="103838"/>
    <lineage>
        <taxon>Bacteria</taxon>
        <taxon>Bacillati</taxon>
        <taxon>Actinomycetota</taxon>
        <taxon>Actinomycetes</taxon>
        <taxon>Streptosporangiales</taxon>
        <taxon>Streptosporangiaceae</taxon>
        <taxon>Nonomuraea</taxon>
    </lineage>
</organism>
<dbReference type="Pfam" id="PF14100">
    <property type="entry name" value="DUF6807"/>
    <property type="match status" value="1"/>
</dbReference>
<sequence>MTLQANHALGRSVTVTAGDVELFSYIYRPDTPVLESPKPYVHPIRTLRGALVSLFRPHDHVWHKGIAWSLPHVGEHNFWGGPTYVHGKFYVQLENNGSATHREMTTLTAEGGRVEIGHTLGWTSQAGAPVIEERRTLAATVLDEATWALVFDTTMTNVSGGTLDFGSPTTKGRENAGYGGLFWRGPRSFTGGIIQSPAGAGGDELRGTRAEWFGFRGRHDETGEHSTIVMVDDAANPQHPPQWFARSEDFACLCPAPFFSEEVPLPDGETLRFRYAVVIADGDRGEDGTALLAKQGRAALA</sequence>
<name>A0A5S4EYH1_9ACTN</name>
<dbReference type="EMBL" id="VCKY01000282">
    <property type="protein sequence ID" value="TMR08586.1"/>
    <property type="molecule type" value="Genomic_DNA"/>
</dbReference>
<evidence type="ECO:0008006" key="3">
    <source>
        <dbReference type="Google" id="ProtNLM"/>
    </source>
</evidence>
<keyword evidence="2" id="KW-1185">Reference proteome</keyword>
<dbReference type="OrthoDB" id="242375at2"/>
<dbReference type="InterPro" id="IPR029475">
    <property type="entry name" value="DUF6807"/>
</dbReference>
<evidence type="ECO:0000313" key="2">
    <source>
        <dbReference type="Proteomes" id="UP000309128"/>
    </source>
</evidence>
<evidence type="ECO:0000313" key="1">
    <source>
        <dbReference type="EMBL" id="TMR08586.1"/>
    </source>
</evidence>
<comment type="caution">
    <text evidence="1">The sequence shown here is derived from an EMBL/GenBank/DDBJ whole genome shotgun (WGS) entry which is preliminary data.</text>
</comment>
<dbReference type="RefSeq" id="WP_138673137.1">
    <property type="nucleotide sequence ID" value="NZ_VCKY01000282.1"/>
</dbReference>
<reference evidence="1 2" key="1">
    <citation type="submission" date="2019-05" db="EMBL/GenBank/DDBJ databases">
        <title>Draft genome sequence of Nonomuraea turkmeniaca DSM 43926.</title>
        <authorList>
            <person name="Saricaoglu S."/>
            <person name="Isik K."/>
        </authorList>
    </citation>
    <scope>NUCLEOTIDE SEQUENCE [LARGE SCALE GENOMIC DNA]</scope>
    <source>
        <strain evidence="1 2">DSM 43926</strain>
    </source>
</reference>
<accession>A0A5S4EYH1</accession>
<gene>
    <name evidence="1" type="ORF">ETD86_47110</name>
</gene>
<dbReference type="AlphaFoldDB" id="A0A5S4EYH1"/>